<evidence type="ECO:0000256" key="4">
    <source>
        <dbReference type="ARBA" id="ARBA00023163"/>
    </source>
</evidence>
<evidence type="ECO:0000256" key="3">
    <source>
        <dbReference type="ARBA" id="ARBA00023125"/>
    </source>
</evidence>
<accession>A0A3P9H2J6</accession>
<evidence type="ECO:0000256" key="2">
    <source>
        <dbReference type="ARBA" id="ARBA00023015"/>
    </source>
</evidence>
<name>A0A3P9H2J6_ORYLA</name>
<sequence>MLAAAVQTFYVYVLFSGRRSKESLRVSAPRCLFALKKMCIDGSIHCCQGSAVHACVCVRPCVCAHFQYGNSPFITMATHCLVHFPFLPISPSFCPLQVSSHIQVLARRKSREFQSKLKDQSAKEKALQSISSMSSAQIVSATAIHSKLLPGIVRAGFPGNAQLWQGMIPGGQSSSATEDIKPFSQQAFSVQTAGTTNISAYEPPAAAQTHREPAWQGRSIGTTKLRLVEFSSFLETQRDQEAYNKHLFVHISQSSPSYSDPLLECVDIRQIYDKFPEKKGGLKELFSKGPQNAFYLIKFWADLNYNVQDDPAAFYGVTSQYESSENMTITCSTKVCSFGKQVVEKVETEYARFENGRFVYRISRSPMCEYMINFIHKLKHLPEKYMMNSVLENFTILLVVSNRDTQETLLCMACVFEVSNNEHGAQHHIYRLVKE</sequence>
<keyword evidence="3" id="KW-0238">DNA-binding</keyword>
<organism evidence="7 8">
    <name type="scientific">Oryzias latipes</name>
    <name type="common">Japanese rice fish</name>
    <name type="synonym">Japanese killifish</name>
    <dbReference type="NCBI Taxonomy" id="8090"/>
    <lineage>
        <taxon>Eukaryota</taxon>
        <taxon>Metazoa</taxon>
        <taxon>Chordata</taxon>
        <taxon>Craniata</taxon>
        <taxon>Vertebrata</taxon>
        <taxon>Euteleostomi</taxon>
        <taxon>Actinopterygii</taxon>
        <taxon>Neopterygii</taxon>
        <taxon>Teleostei</taxon>
        <taxon>Neoteleostei</taxon>
        <taxon>Acanthomorphata</taxon>
        <taxon>Ovalentaria</taxon>
        <taxon>Atherinomorphae</taxon>
        <taxon>Beloniformes</taxon>
        <taxon>Adrianichthyidae</taxon>
        <taxon>Oryziinae</taxon>
        <taxon>Oryzias</taxon>
    </lineage>
</organism>
<dbReference type="Pfam" id="PF17725">
    <property type="entry name" value="YBD"/>
    <property type="match status" value="1"/>
</dbReference>
<dbReference type="InterPro" id="IPR050937">
    <property type="entry name" value="TEC1_TEAD_TF"/>
</dbReference>
<dbReference type="GO" id="GO:0003677">
    <property type="term" value="F:DNA binding"/>
    <property type="evidence" value="ECO:0007669"/>
    <property type="project" value="UniProtKB-KW"/>
</dbReference>
<dbReference type="FunFam" id="2.70.50.80:FF:000001">
    <property type="entry name" value="Transcriptional enhancer factor TEF-1, putative"/>
    <property type="match status" value="1"/>
</dbReference>
<dbReference type="GO" id="GO:0005634">
    <property type="term" value="C:nucleus"/>
    <property type="evidence" value="ECO:0007669"/>
    <property type="project" value="UniProtKB-SubCell"/>
</dbReference>
<dbReference type="InterPro" id="IPR041086">
    <property type="entry name" value="YBD"/>
</dbReference>
<keyword evidence="4" id="KW-0804">Transcription</keyword>
<reference evidence="7" key="4">
    <citation type="submission" date="2025-09" db="UniProtKB">
        <authorList>
            <consortium name="Ensembl"/>
        </authorList>
    </citation>
    <scope>IDENTIFICATION</scope>
    <source>
        <strain evidence="7">HSOK</strain>
    </source>
</reference>
<dbReference type="PANTHER" id="PTHR11834:SF4">
    <property type="entry name" value="TRANSCRIPTIONAL ENHANCER FACTOR TEF-1"/>
    <property type="match status" value="1"/>
</dbReference>
<dbReference type="Gene3D" id="2.70.50.80">
    <property type="match status" value="1"/>
</dbReference>
<proteinExistence type="predicted"/>
<evidence type="ECO:0000313" key="7">
    <source>
        <dbReference type="Ensembl" id="ENSORLP00015002031.1"/>
    </source>
</evidence>
<comment type="subcellular location">
    <subcellularLocation>
        <location evidence="1">Nucleus</location>
    </subcellularLocation>
</comment>
<reference evidence="7 8" key="2">
    <citation type="submission" date="2017-04" db="EMBL/GenBank/DDBJ databases">
        <title>CpG methylation of centromeres and impact of large insertions on vertebrate speciation.</title>
        <authorList>
            <person name="Ichikawa K."/>
            <person name="Yoshimura J."/>
            <person name="Morishita S."/>
        </authorList>
    </citation>
    <scope>NUCLEOTIDE SEQUENCE</scope>
    <source>
        <strain evidence="7 8">HSOK</strain>
    </source>
</reference>
<dbReference type="GO" id="GO:0006355">
    <property type="term" value="P:regulation of DNA-templated transcription"/>
    <property type="evidence" value="ECO:0007669"/>
    <property type="project" value="UniProtKB-ARBA"/>
</dbReference>
<keyword evidence="2" id="KW-0805">Transcription regulation</keyword>
<evidence type="ECO:0000259" key="6">
    <source>
        <dbReference type="Pfam" id="PF17725"/>
    </source>
</evidence>
<dbReference type="AlphaFoldDB" id="A0A3P9H2J6"/>
<evidence type="ECO:0000256" key="1">
    <source>
        <dbReference type="ARBA" id="ARBA00004123"/>
    </source>
</evidence>
<feature type="domain" description="YAP binding" evidence="6">
    <location>
        <begin position="224"/>
        <end position="432"/>
    </location>
</feature>
<dbReference type="PANTHER" id="PTHR11834">
    <property type="entry name" value="TRANSCRIPTIONAL ENHANCER FACTOR TEF RELATED"/>
    <property type="match status" value="1"/>
</dbReference>
<dbReference type="Ensembl" id="ENSORLT00015011648.1">
    <property type="protein sequence ID" value="ENSORLP00015002031.1"/>
    <property type="gene ID" value="ENSORLG00015000958.1"/>
</dbReference>
<evidence type="ECO:0000256" key="5">
    <source>
        <dbReference type="ARBA" id="ARBA00023242"/>
    </source>
</evidence>
<keyword evidence="5" id="KW-0539">Nucleus</keyword>
<evidence type="ECO:0000313" key="8">
    <source>
        <dbReference type="Proteomes" id="UP000265200"/>
    </source>
</evidence>
<protein>
    <submittedName>
        <fullName evidence="7">TEA domain family member 1a</fullName>
    </submittedName>
</protein>
<reference key="1">
    <citation type="journal article" date="2007" name="Nature">
        <title>The medaka draft genome and insights into vertebrate genome evolution.</title>
        <authorList>
            <person name="Kasahara M."/>
            <person name="Naruse K."/>
            <person name="Sasaki S."/>
            <person name="Nakatani Y."/>
            <person name="Qu W."/>
            <person name="Ahsan B."/>
            <person name="Yamada T."/>
            <person name="Nagayasu Y."/>
            <person name="Doi K."/>
            <person name="Kasai Y."/>
            <person name="Jindo T."/>
            <person name="Kobayashi D."/>
            <person name="Shimada A."/>
            <person name="Toyoda A."/>
            <person name="Kuroki Y."/>
            <person name="Fujiyama A."/>
            <person name="Sasaki T."/>
            <person name="Shimizu A."/>
            <person name="Asakawa S."/>
            <person name="Shimizu N."/>
            <person name="Hashimoto S."/>
            <person name="Yang J."/>
            <person name="Lee Y."/>
            <person name="Matsushima K."/>
            <person name="Sugano S."/>
            <person name="Sakaizumi M."/>
            <person name="Narita T."/>
            <person name="Ohishi K."/>
            <person name="Haga S."/>
            <person name="Ohta F."/>
            <person name="Nomoto H."/>
            <person name="Nogata K."/>
            <person name="Morishita T."/>
            <person name="Endo T."/>
            <person name="Shin-I T."/>
            <person name="Takeda H."/>
            <person name="Morishita S."/>
            <person name="Kohara Y."/>
        </authorList>
    </citation>
    <scope>NUCLEOTIDE SEQUENCE [LARGE SCALE GENOMIC DNA]</scope>
    <source>
        <strain>Hd-rR</strain>
    </source>
</reference>
<reference evidence="7" key="3">
    <citation type="submission" date="2025-08" db="UniProtKB">
        <authorList>
            <consortium name="Ensembl"/>
        </authorList>
    </citation>
    <scope>IDENTIFICATION</scope>
    <source>
        <strain evidence="7">HSOK</strain>
    </source>
</reference>
<dbReference type="Proteomes" id="UP000265200">
    <property type="component" value="Chromosome 6"/>
</dbReference>